<feature type="compositionally biased region" description="Low complexity" evidence="1">
    <location>
        <begin position="647"/>
        <end position="667"/>
    </location>
</feature>
<feature type="compositionally biased region" description="Low complexity" evidence="1">
    <location>
        <begin position="490"/>
        <end position="508"/>
    </location>
</feature>
<feature type="compositionally biased region" description="Low complexity" evidence="1">
    <location>
        <begin position="754"/>
        <end position="800"/>
    </location>
</feature>
<feature type="compositionally biased region" description="Low complexity" evidence="1">
    <location>
        <begin position="1294"/>
        <end position="1304"/>
    </location>
</feature>
<proteinExistence type="predicted"/>
<feature type="compositionally biased region" description="Low complexity" evidence="1">
    <location>
        <begin position="589"/>
        <end position="615"/>
    </location>
</feature>
<feature type="region of interest" description="Disordered" evidence="1">
    <location>
        <begin position="1277"/>
        <end position="1315"/>
    </location>
</feature>
<feature type="domain" description="TNT" evidence="2">
    <location>
        <begin position="1183"/>
        <end position="1275"/>
    </location>
</feature>
<feature type="compositionally biased region" description="Low complexity" evidence="1">
    <location>
        <begin position="1056"/>
        <end position="1068"/>
    </location>
</feature>
<feature type="compositionally biased region" description="Low complexity" evidence="1">
    <location>
        <begin position="989"/>
        <end position="1040"/>
    </location>
</feature>
<gene>
    <name evidence="4" type="ORF">GCM10009749_19980</name>
</gene>
<evidence type="ECO:0000313" key="5">
    <source>
        <dbReference type="Proteomes" id="UP001500002"/>
    </source>
</evidence>
<dbReference type="Pfam" id="PF14021">
    <property type="entry name" value="TNT"/>
    <property type="match status" value="1"/>
</dbReference>
<feature type="region of interest" description="Disordered" evidence="1">
    <location>
        <begin position="965"/>
        <end position="1107"/>
    </location>
</feature>
<dbReference type="RefSeq" id="WP_344295808.1">
    <property type="nucleotide sequence ID" value="NZ_BAAANJ010000006.1"/>
</dbReference>
<evidence type="ECO:0008006" key="6">
    <source>
        <dbReference type="Google" id="ProtNLM"/>
    </source>
</evidence>
<protein>
    <recommendedName>
        <fullName evidence="6">Tox-PL domain-containing protein</fullName>
    </recommendedName>
</protein>
<organism evidence="4 5">
    <name type="scientific">Agromyces neolithicus</name>
    <dbReference type="NCBI Taxonomy" id="269420"/>
    <lineage>
        <taxon>Bacteria</taxon>
        <taxon>Bacillati</taxon>
        <taxon>Actinomycetota</taxon>
        <taxon>Actinomycetes</taxon>
        <taxon>Micrococcales</taxon>
        <taxon>Microbacteriaceae</taxon>
        <taxon>Agromyces</taxon>
    </lineage>
</organism>
<name>A0ABN2M5Z8_9MICO</name>
<accession>A0ABN2M5Z8</accession>
<dbReference type="EMBL" id="BAAANJ010000006">
    <property type="protein sequence ID" value="GAA1811062.1"/>
    <property type="molecule type" value="Genomic_DNA"/>
</dbReference>
<comment type="caution">
    <text evidence="4">The sequence shown here is derived from an EMBL/GenBank/DDBJ whole genome shotgun (WGS) entry which is preliminary data.</text>
</comment>
<evidence type="ECO:0000259" key="3">
    <source>
        <dbReference type="Pfam" id="PF15644"/>
    </source>
</evidence>
<feature type="compositionally biased region" description="Polar residues" evidence="1">
    <location>
        <begin position="804"/>
        <end position="821"/>
    </location>
</feature>
<feature type="compositionally biased region" description="Polar residues" evidence="1">
    <location>
        <begin position="1366"/>
        <end position="1376"/>
    </location>
</feature>
<feature type="domain" description="Tox-PL" evidence="3">
    <location>
        <begin position="874"/>
        <end position="965"/>
    </location>
</feature>
<keyword evidence="5" id="KW-1185">Reference proteome</keyword>
<dbReference type="InterPro" id="IPR025331">
    <property type="entry name" value="TNT"/>
</dbReference>
<feature type="region of interest" description="Disordered" evidence="1">
    <location>
        <begin position="436"/>
        <end position="847"/>
    </location>
</feature>
<reference evidence="4 5" key="1">
    <citation type="journal article" date="2019" name="Int. J. Syst. Evol. Microbiol.">
        <title>The Global Catalogue of Microorganisms (GCM) 10K type strain sequencing project: providing services to taxonomists for standard genome sequencing and annotation.</title>
        <authorList>
            <consortium name="The Broad Institute Genomics Platform"/>
            <consortium name="The Broad Institute Genome Sequencing Center for Infectious Disease"/>
            <person name="Wu L."/>
            <person name="Ma J."/>
        </authorList>
    </citation>
    <scope>NUCLEOTIDE SEQUENCE [LARGE SCALE GENOMIC DNA]</scope>
    <source>
        <strain evidence="4 5">JCM 14322</strain>
    </source>
</reference>
<feature type="region of interest" description="Disordered" evidence="1">
    <location>
        <begin position="1356"/>
        <end position="1382"/>
    </location>
</feature>
<evidence type="ECO:0000313" key="4">
    <source>
        <dbReference type="EMBL" id="GAA1811062.1"/>
    </source>
</evidence>
<evidence type="ECO:0000259" key="2">
    <source>
        <dbReference type="Pfam" id="PF14021"/>
    </source>
</evidence>
<sequence>MASVQLDPARLVTDGDSLYGIANSLSQAVRACESALGSTGGMAGDEESAQVFAQGQDGEPGYDQYAVDVLKGALGIANSLKVVDAALGNSARAYDGAQLVGAFKPASSSSFPEATATISEPSASVPTALGKGPETPLGEFGEFLQDALAKIGVMLPDADTGKLGNAESAWNTLSGDITRIQGQVDAGFTNVSAMTLPQKQSMLSCQRSLSTTLGKVSESASSMGGFARSMIDSVNKAWEEIGWFIAQMAVEIAIEIGLGALLGAVTFGAGAAAMALKIATTVMRWALKIAALCKKLRMLVMAALRMARMAIRAGAMVIRETLSAGLASAITTASFNQVRGALDPNYQPQNVLNAALSAAAGGAAGGGASRIGGRLTSNVNPGALQRLTHVGVETGGGAIDGLVSGAAESGLNGTPFSPLSSMAAGALLGGALAGRPGGNAGSAPTSPTGPGGNGAGSNVDSPDLSGIPTGGTGAAGSNQGGANPVDVSNDAPTPGAGDAGTTPTGDGTSVDVPSDAPTPGSGDAGTPAGGDGPGIDLPSADAPTTPDLPSTPDAGTPDVPSAPDAGSPDVPSAPDAGTPDAPSSPDAGTPDVPSTPDAPSAPDAPTTPDVPSAPDGGTPDAPSTPDAPVTPDAGTPDGASAPEAPNSTDAPSAPDASTPDAPTASDAGAHDAARPEASAPDAPTAPEAPVDAQSGPGSDSPVAAATGAGSSKPAADATAPDAHGTEADAPDADSSADTVDGSKPVDGPEPDEVAAAGGAAAAAGGAALLSKPAGLGAKPTTPSAPNAPDANTPADANTPDGSTPDANTPDASTPDGSTPDGSTPDDGTPADGPEGTPDTTANNRTERTPHEILQALGEINPNYDPSDPSNGYATNCGNTSANMNDFFNGSPTAEAPTGTLDIAQMEARTGNPQTPMTPDQIEASLRALGPGSHCVVGIDRSHGDGHWFNAYFDGTNVWVVDAQPGTMSPWPPNEPNATTWDASIPPEHVAPAAPPTSTATTPDVSSPDAAAPDATAPTATAPDATAPAATAPDASAPNTTVPASEPATMGDRSTSPDPATPADGPGDPVLSGADNGPGWERVPDRTPHNPIDPNYGDVRAPAESGHLADPYAHPGTVPNEIAHLITDPDAPYGRGPDGSPFTREQWEARYTNADGRPIYPGNDGGTPGSFVEFHDLDAFIANYGDLLDRMGGPAGDFLSFPGTPFEHRALPPSNLSSPYFTYEFGGSMPAGTRIEVSEIAPAFGRDGGGLQVRILDADGNPMPVDELLDRGILHQTEVDGPSRASSPEAQAPHTGTPDAPAGDAPAERGATTRGSAQSIDAMLAELDAELASRGIDSDAPIPDDVRAEIERESRIDAAGEGLTPAGSLSTPNSPQTDGLDGPELARELRDLTPTDELRVMVNQASPGHDPIYTNVSATTLHADHIHPLVQIVDMPGFRDLTWPQMLEVVNLADNFVGLEGGSNSSKGGRTFAEWFAAGGHQGRPPVPAHVAAAWSRIGEQSEAALQAHIDELLRG</sequence>
<feature type="compositionally biased region" description="Low complexity" evidence="1">
    <location>
        <begin position="517"/>
        <end position="526"/>
    </location>
</feature>
<dbReference type="Proteomes" id="UP001500002">
    <property type="component" value="Unassembled WGS sequence"/>
</dbReference>
<dbReference type="Pfam" id="PF15644">
    <property type="entry name" value="Gln_amidase"/>
    <property type="match status" value="1"/>
</dbReference>
<evidence type="ECO:0000256" key="1">
    <source>
        <dbReference type="SAM" id="MobiDB-lite"/>
    </source>
</evidence>
<dbReference type="InterPro" id="IPR028908">
    <property type="entry name" value="Tox-PL_dom"/>
</dbReference>